<sequence>MEALQTRRALPARIPGGPDMAALYRCFPGPATRVIVSFLASFTLTVVKRQPYVSRRHGSAASPCTCCRYYPLGPSSKARSKDASVTLPSLESYIGFVVSASHTSVPALMGAFVYLRRLKSLLRPTPQDFPCAAHRLFLASLMLAARYVGEARENQRWAGYSLMRTGSYIFGFSHGEVNCAEDQLRKLLGRALSIDADDFWRESGPFRRRFYQTSSSPGDVARPRQVGGVDGDDRDWLEDAGQGEDMLHRTGRAARGNRMTSAVCEIG</sequence>
<dbReference type="CDD" id="cd20557">
    <property type="entry name" value="CYCLIN_ScPCL1-like"/>
    <property type="match status" value="1"/>
</dbReference>
<dbReference type="Proteomes" id="UP001174694">
    <property type="component" value="Unassembled WGS sequence"/>
</dbReference>
<organism evidence="2 3">
    <name type="scientific">Pleurostoma richardsiae</name>
    <dbReference type="NCBI Taxonomy" id="41990"/>
    <lineage>
        <taxon>Eukaryota</taxon>
        <taxon>Fungi</taxon>
        <taxon>Dikarya</taxon>
        <taxon>Ascomycota</taxon>
        <taxon>Pezizomycotina</taxon>
        <taxon>Sordariomycetes</taxon>
        <taxon>Sordariomycetidae</taxon>
        <taxon>Calosphaeriales</taxon>
        <taxon>Pleurostomataceae</taxon>
        <taxon>Pleurostoma</taxon>
    </lineage>
</organism>
<keyword evidence="3" id="KW-1185">Reference proteome</keyword>
<evidence type="ECO:0000313" key="3">
    <source>
        <dbReference type="Proteomes" id="UP001174694"/>
    </source>
</evidence>
<dbReference type="Gene3D" id="1.10.472.10">
    <property type="entry name" value="Cyclin-like"/>
    <property type="match status" value="1"/>
</dbReference>
<reference evidence="2" key="1">
    <citation type="submission" date="2022-07" db="EMBL/GenBank/DDBJ databases">
        <title>Fungi with potential for degradation of polypropylene.</title>
        <authorList>
            <person name="Gostincar C."/>
        </authorList>
    </citation>
    <scope>NUCLEOTIDE SEQUENCE</scope>
    <source>
        <strain evidence="2">EXF-13308</strain>
    </source>
</reference>
<accession>A0AA38R7U1</accession>
<dbReference type="EMBL" id="JANBVO010000033">
    <property type="protein sequence ID" value="KAJ9137682.1"/>
    <property type="molecule type" value="Genomic_DNA"/>
</dbReference>
<evidence type="ECO:0008006" key="4">
    <source>
        <dbReference type="Google" id="ProtNLM"/>
    </source>
</evidence>
<comment type="caution">
    <text evidence="2">The sequence shown here is derived from an EMBL/GenBank/DDBJ whole genome shotgun (WGS) entry which is preliminary data.</text>
</comment>
<dbReference type="AlphaFoldDB" id="A0AA38R7U1"/>
<proteinExistence type="predicted"/>
<evidence type="ECO:0000313" key="2">
    <source>
        <dbReference type="EMBL" id="KAJ9137682.1"/>
    </source>
</evidence>
<gene>
    <name evidence="2" type="ORF">NKR23_g9022</name>
</gene>
<feature type="region of interest" description="Disordered" evidence="1">
    <location>
        <begin position="212"/>
        <end position="233"/>
    </location>
</feature>
<evidence type="ECO:0000256" key="1">
    <source>
        <dbReference type="SAM" id="MobiDB-lite"/>
    </source>
</evidence>
<name>A0AA38R7U1_9PEZI</name>
<protein>
    <recommendedName>
        <fullName evidence="4">Cyclin N-terminal domain-containing protein</fullName>
    </recommendedName>
</protein>